<comment type="caution">
    <text evidence="2">The sequence shown here is derived from an EMBL/GenBank/DDBJ whole genome shotgun (WGS) entry which is preliminary data.</text>
</comment>
<dbReference type="PANTHER" id="PTHR42912:SF80">
    <property type="entry name" value="METHYLTRANSFERASE DOMAIN-CONTAINING PROTEIN"/>
    <property type="match status" value="1"/>
</dbReference>
<evidence type="ECO:0000313" key="3">
    <source>
        <dbReference type="Proteomes" id="UP000319335"/>
    </source>
</evidence>
<accession>A0A7Z8P3I0</accession>
<keyword evidence="2" id="KW-0489">Methyltransferase</keyword>
<dbReference type="PANTHER" id="PTHR42912">
    <property type="entry name" value="METHYLTRANSFERASE"/>
    <property type="match status" value="1"/>
</dbReference>
<dbReference type="GO" id="GO:0032259">
    <property type="term" value="P:methylation"/>
    <property type="evidence" value="ECO:0007669"/>
    <property type="project" value="UniProtKB-KW"/>
</dbReference>
<dbReference type="InterPro" id="IPR013216">
    <property type="entry name" value="Methyltransf_11"/>
</dbReference>
<feature type="domain" description="Methyltransferase type 11" evidence="1">
    <location>
        <begin position="50"/>
        <end position="133"/>
    </location>
</feature>
<dbReference type="InterPro" id="IPR050508">
    <property type="entry name" value="Methyltransf_Superfamily"/>
</dbReference>
<organism evidence="2 3">
    <name type="scientific">Methanolobus vulcani</name>
    <dbReference type="NCBI Taxonomy" id="38026"/>
    <lineage>
        <taxon>Archaea</taxon>
        <taxon>Methanobacteriati</taxon>
        <taxon>Methanobacteriota</taxon>
        <taxon>Stenosarchaea group</taxon>
        <taxon>Methanomicrobia</taxon>
        <taxon>Methanosarcinales</taxon>
        <taxon>Methanosarcinaceae</taxon>
        <taxon>Methanolobus</taxon>
    </lineage>
</organism>
<keyword evidence="3" id="KW-1185">Reference proteome</keyword>
<name>A0A7Z8P3I0_9EURY</name>
<dbReference type="SUPFAM" id="SSF53335">
    <property type="entry name" value="S-adenosyl-L-methionine-dependent methyltransferases"/>
    <property type="match status" value="1"/>
</dbReference>
<dbReference type="Gene3D" id="3.40.50.150">
    <property type="entry name" value="Vaccinia Virus protein VP39"/>
    <property type="match status" value="1"/>
</dbReference>
<dbReference type="EMBL" id="VIAQ01000006">
    <property type="protein sequence ID" value="TQD28362.1"/>
    <property type="molecule type" value="Genomic_DNA"/>
</dbReference>
<dbReference type="GO" id="GO:0008757">
    <property type="term" value="F:S-adenosylmethionine-dependent methyltransferase activity"/>
    <property type="evidence" value="ECO:0007669"/>
    <property type="project" value="InterPro"/>
</dbReference>
<gene>
    <name evidence="2" type="ORF">FKV42_01465</name>
</gene>
<dbReference type="Pfam" id="PF08241">
    <property type="entry name" value="Methyltransf_11"/>
    <property type="match status" value="1"/>
</dbReference>
<dbReference type="Proteomes" id="UP000319335">
    <property type="component" value="Unassembled WGS sequence"/>
</dbReference>
<sequence>MGMIGMKKTVYDKHAKDYDSWYDRNPVVYASEIEAIRKLMPSDTGKNSIEIGVGTGRFASKLDINCGIDPSVSMLEIAACRGVRCIKGVSEALPVKSSSMELALIVTSFCLMDADLTLQELHRILTPEGHFIIAFVEKNSILGKKYRKKAPKSRFYRNIVFRTTEDIVSLLEEHGFGDITVMQTLFKPLNLIHRPEEAEKGFGRGSFIVIKARCIKNE</sequence>
<protein>
    <submittedName>
        <fullName evidence="2">Methyltransferase domain-containing protein</fullName>
    </submittedName>
</protein>
<proteinExistence type="predicted"/>
<dbReference type="AlphaFoldDB" id="A0A7Z8P3I0"/>
<dbReference type="InterPro" id="IPR029063">
    <property type="entry name" value="SAM-dependent_MTases_sf"/>
</dbReference>
<evidence type="ECO:0000259" key="1">
    <source>
        <dbReference type="Pfam" id="PF08241"/>
    </source>
</evidence>
<keyword evidence="2" id="KW-0808">Transferase</keyword>
<dbReference type="OrthoDB" id="1018at2157"/>
<evidence type="ECO:0000313" key="2">
    <source>
        <dbReference type="EMBL" id="TQD28362.1"/>
    </source>
</evidence>
<dbReference type="RefSeq" id="WP_154808466.1">
    <property type="nucleotide sequence ID" value="NZ_VIAQ01000006.1"/>
</dbReference>
<reference evidence="2 3" key="1">
    <citation type="submission" date="2019-06" db="EMBL/GenBank/DDBJ databases">
        <title>Draft genome sequence of Methanolobus vulcani B1d.</title>
        <authorList>
            <person name="Creighbaum A.J."/>
            <person name="Ticak T."/>
            <person name="Hariraju D."/>
            <person name="Arivett B.A."/>
            <person name="Ferguson D.J.Jr."/>
        </authorList>
    </citation>
    <scope>NUCLEOTIDE SEQUENCE [LARGE SCALE GENOMIC DNA]</scope>
    <source>
        <strain evidence="2 3">B1d</strain>
    </source>
</reference>